<evidence type="ECO:0000256" key="1">
    <source>
        <dbReference type="SAM" id="Coils"/>
    </source>
</evidence>
<proteinExistence type="predicted"/>
<organism evidence="2 3">
    <name type="scientific">Candidatus Curtissbacteria bacterium RIFCSPLOWO2_01_FULL_37_9</name>
    <dbReference type="NCBI Taxonomy" id="1797724"/>
    <lineage>
        <taxon>Bacteria</taxon>
        <taxon>Candidatus Curtissiibacteriota</taxon>
    </lineage>
</organism>
<protein>
    <submittedName>
        <fullName evidence="2">Uncharacterized protein</fullName>
    </submittedName>
</protein>
<accession>A0A1F5GUY0</accession>
<evidence type="ECO:0000313" key="3">
    <source>
        <dbReference type="Proteomes" id="UP000178336"/>
    </source>
</evidence>
<dbReference type="Proteomes" id="UP000178336">
    <property type="component" value="Unassembled WGS sequence"/>
</dbReference>
<dbReference type="EMBL" id="MFBN01000013">
    <property type="protein sequence ID" value="OGD95658.1"/>
    <property type="molecule type" value="Genomic_DNA"/>
</dbReference>
<reference evidence="2 3" key="1">
    <citation type="journal article" date="2016" name="Nat. Commun.">
        <title>Thousands of microbial genomes shed light on interconnected biogeochemical processes in an aquifer system.</title>
        <authorList>
            <person name="Anantharaman K."/>
            <person name="Brown C.T."/>
            <person name="Hug L.A."/>
            <person name="Sharon I."/>
            <person name="Castelle C.J."/>
            <person name="Probst A.J."/>
            <person name="Thomas B.C."/>
            <person name="Singh A."/>
            <person name="Wilkins M.J."/>
            <person name="Karaoz U."/>
            <person name="Brodie E.L."/>
            <person name="Williams K.H."/>
            <person name="Hubbard S.S."/>
            <person name="Banfield J.F."/>
        </authorList>
    </citation>
    <scope>NUCLEOTIDE SEQUENCE [LARGE SCALE GENOMIC DNA]</scope>
</reference>
<evidence type="ECO:0000313" key="2">
    <source>
        <dbReference type="EMBL" id="OGD95658.1"/>
    </source>
</evidence>
<comment type="caution">
    <text evidence="2">The sequence shown here is derived from an EMBL/GenBank/DDBJ whole genome shotgun (WGS) entry which is preliminary data.</text>
</comment>
<dbReference type="AlphaFoldDB" id="A0A1F5GUY0"/>
<keyword evidence="1" id="KW-0175">Coiled coil</keyword>
<feature type="coiled-coil region" evidence="1">
    <location>
        <begin position="45"/>
        <end position="100"/>
    </location>
</feature>
<sequence>MSDSDVKKLRAFLREEIKPLKEELEIIKHKVGLVSSQQTVDSLRIEKIKDQVSVMNEKLDSHTESLVKIEAILEGYADMYKVNKEDNQRLKQRVERIENQLAITPQG</sequence>
<gene>
    <name evidence="2" type="ORF">A3A48_02640</name>
</gene>
<name>A0A1F5GUY0_9BACT</name>